<gene>
    <name evidence="2" type="ORF">LOD99_4121</name>
</gene>
<dbReference type="Proteomes" id="UP001165289">
    <property type="component" value="Unassembled WGS sequence"/>
</dbReference>
<organism evidence="2 3">
    <name type="scientific">Oopsacas minuta</name>
    <dbReference type="NCBI Taxonomy" id="111878"/>
    <lineage>
        <taxon>Eukaryota</taxon>
        <taxon>Metazoa</taxon>
        <taxon>Porifera</taxon>
        <taxon>Hexactinellida</taxon>
        <taxon>Hexasterophora</taxon>
        <taxon>Lyssacinosida</taxon>
        <taxon>Leucopsacidae</taxon>
        <taxon>Oopsacas</taxon>
    </lineage>
</organism>
<name>A0AAV7JWN3_9METZ</name>
<sequence length="173" mass="19679">MTTQVTLESPSISVYPPDTDLSLELNSEQASSPTQFTVHSVDSSPLGLHSPAHAPTSAFLSQTSQNQSPEHSNSVSHRNSLDSIRNSFNFHRNTQTQEEMIRNKKRHRGKIYRTLTLEESAYHEEYVYSASVDSVRPHGTNPPDEGSSARDILTKRHKYVYIHYLERVSYDYI</sequence>
<feature type="compositionally biased region" description="Polar residues" evidence="1">
    <location>
        <begin position="25"/>
        <end position="43"/>
    </location>
</feature>
<dbReference type="AlphaFoldDB" id="A0AAV7JWN3"/>
<feature type="region of interest" description="Disordered" evidence="1">
    <location>
        <begin position="25"/>
        <end position="82"/>
    </location>
</feature>
<feature type="compositionally biased region" description="Polar residues" evidence="1">
    <location>
        <begin position="1"/>
        <end position="12"/>
    </location>
</feature>
<reference evidence="2 3" key="1">
    <citation type="journal article" date="2023" name="BMC Biol.">
        <title>The compact genome of the sponge Oopsacas minuta (Hexactinellida) is lacking key metazoan core genes.</title>
        <authorList>
            <person name="Santini S."/>
            <person name="Schenkelaars Q."/>
            <person name="Jourda C."/>
            <person name="Duchesne M."/>
            <person name="Belahbib H."/>
            <person name="Rocher C."/>
            <person name="Selva M."/>
            <person name="Riesgo A."/>
            <person name="Vervoort M."/>
            <person name="Leys S.P."/>
            <person name="Kodjabachian L."/>
            <person name="Le Bivic A."/>
            <person name="Borchiellini C."/>
            <person name="Claverie J.M."/>
            <person name="Renard E."/>
        </authorList>
    </citation>
    <scope>NUCLEOTIDE SEQUENCE [LARGE SCALE GENOMIC DNA]</scope>
    <source>
        <strain evidence="2">SPO-2</strain>
    </source>
</reference>
<keyword evidence="3" id="KW-1185">Reference proteome</keyword>
<feature type="region of interest" description="Disordered" evidence="1">
    <location>
        <begin position="1"/>
        <end position="20"/>
    </location>
</feature>
<evidence type="ECO:0000313" key="2">
    <source>
        <dbReference type="EMBL" id="KAI6652735.1"/>
    </source>
</evidence>
<feature type="compositionally biased region" description="Polar residues" evidence="1">
    <location>
        <begin position="58"/>
        <end position="82"/>
    </location>
</feature>
<evidence type="ECO:0000256" key="1">
    <source>
        <dbReference type="SAM" id="MobiDB-lite"/>
    </source>
</evidence>
<accession>A0AAV7JWN3</accession>
<evidence type="ECO:0000313" key="3">
    <source>
        <dbReference type="Proteomes" id="UP001165289"/>
    </source>
</evidence>
<protein>
    <submittedName>
        <fullName evidence="2">Uncharacterized protein</fullName>
    </submittedName>
</protein>
<dbReference type="EMBL" id="JAKMXF010000297">
    <property type="protein sequence ID" value="KAI6652735.1"/>
    <property type="molecule type" value="Genomic_DNA"/>
</dbReference>
<proteinExistence type="predicted"/>
<comment type="caution">
    <text evidence="2">The sequence shown here is derived from an EMBL/GenBank/DDBJ whole genome shotgun (WGS) entry which is preliminary data.</text>
</comment>